<dbReference type="AlphaFoldDB" id="A0A7J3M3L4"/>
<gene>
    <name evidence="2" type="ORF">ENT52_07865</name>
</gene>
<keyword evidence="1" id="KW-0175">Coiled coil</keyword>
<comment type="caution">
    <text evidence="2">The sequence shown here is derived from an EMBL/GenBank/DDBJ whole genome shotgun (WGS) entry which is preliminary data.</text>
</comment>
<reference evidence="2" key="1">
    <citation type="journal article" date="2020" name="mSystems">
        <title>Genome- and Community-Level Interaction Insights into Carbon Utilization and Element Cycling Functions of Hydrothermarchaeota in Hydrothermal Sediment.</title>
        <authorList>
            <person name="Zhou Z."/>
            <person name="Liu Y."/>
            <person name="Xu W."/>
            <person name="Pan J."/>
            <person name="Luo Z.H."/>
            <person name="Li M."/>
        </authorList>
    </citation>
    <scope>NUCLEOTIDE SEQUENCE [LARGE SCALE GENOMIC DNA]</scope>
    <source>
        <strain evidence="2">SpSt-587</strain>
    </source>
</reference>
<accession>A0A7J3M3L4</accession>
<sequence length="181" mass="20860">MMNAKFLEEVFKNAKALNEFFLTLIDPKTYFRDLKDEEIEEFYRSSLKLVLDLNKAYWGFVFEFTQALAKGEGEEVVKVVNKAMERFENAYAEYMNNAVVSAFINMMNSAYLRSLANVQNFTSALLHAMGMVSRKDVVALSEAYVDLKGDIKKESRKIREEIRVLREELEKLKAKGDPNVG</sequence>
<proteinExistence type="predicted"/>
<feature type="coiled-coil region" evidence="1">
    <location>
        <begin position="148"/>
        <end position="175"/>
    </location>
</feature>
<evidence type="ECO:0000313" key="2">
    <source>
        <dbReference type="EMBL" id="HGT83622.1"/>
    </source>
</evidence>
<organism evidence="2">
    <name type="scientific">Archaeoglobus fulgidus</name>
    <dbReference type="NCBI Taxonomy" id="2234"/>
    <lineage>
        <taxon>Archaea</taxon>
        <taxon>Methanobacteriati</taxon>
        <taxon>Methanobacteriota</taxon>
        <taxon>Archaeoglobi</taxon>
        <taxon>Archaeoglobales</taxon>
        <taxon>Archaeoglobaceae</taxon>
        <taxon>Archaeoglobus</taxon>
    </lineage>
</organism>
<protein>
    <recommendedName>
        <fullName evidence="3">Poly(3-hydroxyalkanoate) polymerase subunit PhaE</fullName>
    </recommendedName>
</protein>
<evidence type="ECO:0008006" key="3">
    <source>
        <dbReference type="Google" id="ProtNLM"/>
    </source>
</evidence>
<dbReference type="EMBL" id="DSYZ01000147">
    <property type="protein sequence ID" value="HGT83622.1"/>
    <property type="molecule type" value="Genomic_DNA"/>
</dbReference>
<name>A0A7J3M3L4_ARCFL</name>
<evidence type="ECO:0000256" key="1">
    <source>
        <dbReference type="SAM" id="Coils"/>
    </source>
</evidence>